<evidence type="ECO:0000256" key="2">
    <source>
        <dbReference type="SAM" id="MobiDB-lite"/>
    </source>
</evidence>
<dbReference type="EMBL" id="JALJOQ010000019">
    <property type="protein sequence ID" value="KAK9809466.1"/>
    <property type="molecule type" value="Genomic_DNA"/>
</dbReference>
<dbReference type="Pfam" id="PF01250">
    <property type="entry name" value="Ribosomal_S6"/>
    <property type="match status" value="1"/>
</dbReference>
<evidence type="ECO:0000313" key="3">
    <source>
        <dbReference type="EMBL" id="KAK9809466.1"/>
    </source>
</evidence>
<keyword evidence="4" id="KW-1185">Reference proteome</keyword>
<dbReference type="GO" id="GO:0005737">
    <property type="term" value="C:cytoplasm"/>
    <property type="evidence" value="ECO:0007669"/>
    <property type="project" value="UniProtKB-ARBA"/>
</dbReference>
<evidence type="ECO:0000256" key="1">
    <source>
        <dbReference type="ARBA" id="ARBA00009512"/>
    </source>
</evidence>
<sequence>MPAYELFALAKPHLERAQRIEVVRAAANAVFNGGGVLMDVKSYGNRETAYTLRRSGEAYDSAFMWQLAFHAAPQALSALEHGLKVDERVLRYILHKRRVFQAMPTTHKIAKETKCLISKQQTSDLEAARAAGAPKWWDPQLQKDGTLSDPATADTALDLVTDAEHRPKSPVYESTIEWYQTNIDRIMAQRKAEALQAPSATPDDPQQAEGDDQPHARWSLHITSSFSSNAGRGQVVHDPMYHELAWEAAQLKACGTDLVTRGQTYHNSVMILDRIVNYE</sequence>
<name>A0AAW1PJ48_9CHLO</name>
<dbReference type="InterPro" id="IPR000529">
    <property type="entry name" value="Ribosomal_bS6"/>
</dbReference>
<proteinExistence type="inferred from homology"/>
<accession>A0AAW1PJ48</accession>
<gene>
    <name evidence="3" type="ORF">WJX73_000413</name>
</gene>
<dbReference type="GO" id="GO:0070181">
    <property type="term" value="F:small ribosomal subunit rRNA binding"/>
    <property type="evidence" value="ECO:0007669"/>
    <property type="project" value="TreeGrafter"/>
</dbReference>
<organism evidence="3 4">
    <name type="scientific">Symbiochloris irregularis</name>
    <dbReference type="NCBI Taxonomy" id="706552"/>
    <lineage>
        <taxon>Eukaryota</taxon>
        <taxon>Viridiplantae</taxon>
        <taxon>Chlorophyta</taxon>
        <taxon>core chlorophytes</taxon>
        <taxon>Trebouxiophyceae</taxon>
        <taxon>Trebouxiales</taxon>
        <taxon>Trebouxiaceae</taxon>
        <taxon>Symbiochloris</taxon>
    </lineage>
</organism>
<dbReference type="AlphaFoldDB" id="A0AAW1PJ48"/>
<dbReference type="InterPro" id="IPR014717">
    <property type="entry name" value="Transl_elong_EF1B/ribsomal_bS6"/>
</dbReference>
<comment type="similarity">
    <text evidence="1">Belongs to the bacterial ribosomal protein bS6 family.</text>
</comment>
<evidence type="ECO:0000313" key="4">
    <source>
        <dbReference type="Proteomes" id="UP001465755"/>
    </source>
</evidence>
<dbReference type="InterPro" id="IPR020814">
    <property type="entry name" value="Ribosomal_S6_plastid/chlpt"/>
</dbReference>
<comment type="caution">
    <text evidence="3">The sequence shown here is derived from an EMBL/GenBank/DDBJ whole genome shotgun (WGS) entry which is preliminary data.</text>
</comment>
<dbReference type="PANTHER" id="PTHR21011">
    <property type="entry name" value="MITOCHONDRIAL 28S RIBOSOMAL PROTEIN S6"/>
    <property type="match status" value="1"/>
</dbReference>
<reference evidence="3 4" key="1">
    <citation type="journal article" date="2024" name="Nat. Commun.">
        <title>Phylogenomics reveals the evolutionary origins of lichenization in chlorophyte algae.</title>
        <authorList>
            <person name="Puginier C."/>
            <person name="Libourel C."/>
            <person name="Otte J."/>
            <person name="Skaloud P."/>
            <person name="Haon M."/>
            <person name="Grisel S."/>
            <person name="Petersen M."/>
            <person name="Berrin J.G."/>
            <person name="Delaux P.M."/>
            <person name="Dal Grande F."/>
            <person name="Keller J."/>
        </authorList>
    </citation>
    <scope>NUCLEOTIDE SEQUENCE [LARGE SCALE GENOMIC DNA]</scope>
    <source>
        <strain evidence="3 4">SAG 2036</strain>
    </source>
</reference>
<dbReference type="GO" id="GO:0003735">
    <property type="term" value="F:structural constituent of ribosome"/>
    <property type="evidence" value="ECO:0007669"/>
    <property type="project" value="InterPro"/>
</dbReference>
<dbReference type="HAMAP" id="MF_00360">
    <property type="entry name" value="Ribosomal_bS6"/>
    <property type="match status" value="1"/>
</dbReference>
<dbReference type="PANTHER" id="PTHR21011:SF1">
    <property type="entry name" value="SMALL RIBOSOMAL SUBUNIT PROTEIN BS6M"/>
    <property type="match status" value="1"/>
</dbReference>
<dbReference type="Gene3D" id="3.30.70.60">
    <property type="match status" value="1"/>
</dbReference>
<feature type="region of interest" description="Disordered" evidence="2">
    <location>
        <begin position="192"/>
        <end position="213"/>
    </location>
</feature>
<dbReference type="InterPro" id="IPR035980">
    <property type="entry name" value="Ribosomal_bS6_sf"/>
</dbReference>
<protein>
    <recommendedName>
        <fullName evidence="5">Ribosomal protein S6</fullName>
    </recommendedName>
</protein>
<dbReference type="CDD" id="cd15465">
    <property type="entry name" value="bS6_mito"/>
    <property type="match status" value="1"/>
</dbReference>
<dbReference type="GO" id="GO:0006412">
    <property type="term" value="P:translation"/>
    <property type="evidence" value="ECO:0007669"/>
    <property type="project" value="InterPro"/>
</dbReference>
<dbReference type="SUPFAM" id="SSF54995">
    <property type="entry name" value="Ribosomal protein S6"/>
    <property type="match status" value="1"/>
</dbReference>
<dbReference type="GO" id="GO:0005840">
    <property type="term" value="C:ribosome"/>
    <property type="evidence" value="ECO:0007669"/>
    <property type="project" value="InterPro"/>
</dbReference>
<dbReference type="Proteomes" id="UP001465755">
    <property type="component" value="Unassembled WGS sequence"/>
</dbReference>
<evidence type="ECO:0008006" key="5">
    <source>
        <dbReference type="Google" id="ProtNLM"/>
    </source>
</evidence>